<dbReference type="EMBL" id="BQNB010015040">
    <property type="protein sequence ID" value="GJT35314.1"/>
    <property type="molecule type" value="Genomic_DNA"/>
</dbReference>
<organism evidence="3 4">
    <name type="scientific">Tanacetum coccineum</name>
    <dbReference type="NCBI Taxonomy" id="301880"/>
    <lineage>
        <taxon>Eukaryota</taxon>
        <taxon>Viridiplantae</taxon>
        <taxon>Streptophyta</taxon>
        <taxon>Embryophyta</taxon>
        <taxon>Tracheophyta</taxon>
        <taxon>Spermatophyta</taxon>
        <taxon>Magnoliopsida</taxon>
        <taxon>eudicotyledons</taxon>
        <taxon>Gunneridae</taxon>
        <taxon>Pentapetalae</taxon>
        <taxon>asterids</taxon>
        <taxon>campanulids</taxon>
        <taxon>Asterales</taxon>
        <taxon>Asteraceae</taxon>
        <taxon>Asteroideae</taxon>
        <taxon>Anthemideae</taxon>
        <taxon>Anthemidinae</taxon>
        <taxon>Tanacetum</taxon>
    </lineage>
</organism>
<keyword evidence="1" id="KW-0175">Coiled coil</keyword>
<feature type="compositionally biased region" description="Low complexity" evidence="2">
    <location>
        <begin position="36"/>
        <end position="73"/>
    </location>
</feature>
<sequence>MNSTNASSSNPFKKIKLTIIPPRQLFVNISSDEDITTTPSLTTTSSSLTPLNAPSKTTSTNQTSSSQENTSSSFHSKLQISPPSSHEPTSPHHLNPLLDNILDVPPRPLNPQPLQSHPSLDISLYLSPITPFDHIHDTPSPPSPPQPQLPIMGHPLFYNYHDYHGSTCISRAEGNGNGNNGNQTQLLIAKKEEARIQLQAEEFDLMAAAGDLDEIEEVNANCILMANLQQASTSGTQTDKAPVYDSDGSAEYIELLEPIPEPHQVQQNDSNVIFMISSVEQYEGTIEQHHVTIEETRAYFESLYNNLAIEVEKFNLVNRKLKETNADLTTKLARYKNQEKCFEINQEKYDKLERCYQKSVYQERCLTKKITTLNEEVANLNNQLSKEKSNVSFLNEENKKLKSDFKISEEEILDKQIQLENKIKELDNILVKMGQSIQTMHMLSPKPDSFYHTKHKMALGYQNPFYLKQAQQKQQILHNGKVLLEKHDPPVHDPPDVYDSEETLQLAQESRLKMKQLNKEIKPTNYEKINNLSEVFISQKAKSREESYFSNTSKTASVSKSVSIPNEDFSDDTSPSVARKFLNEENEYAKLWNDWSKKCEDCKYDKISYDKAYKDMQQKIKRLQAYLGDQKGKSEDTPCVLDTLDPLSQKLENENLRARLFDKVSEQKDIIKEQQKQVPPKVAESNDLLNPFTSNWIHITIKENVVKHNKLIATRMFRINPSKTSRVENDMPNKRVKASIRTNPITVSQPHVISQENVNSNSNVPSSSKSSCIKNKDVEVEEHHRNLLLSKNKKHVSSECNNVKLAIRNDKSKVVCAMCRPNLFMVRRLEALKAYDRKSKASNKICREVLRNCLLWNDYIVAILSYDLEVAFRRNTCFVRNLEGVDLLKGNHTTNLYTINLYEMASASPICLMARATSTISKPGLQSMTCRQISSGLDLNYAPSTITTQKPTKRELDLLFEAMYDDYIGGQPLAALRTAPAAPVPQVLQNPTTSSSTVDIAPRLTNSSPQATRMLTSSNYNNMFSNKIIKLHSKPK</sequence>
<proteinExistence type="predicted"/>
<feature type="compositionally biased region" description="Low complexity" evidence="2">
    <location>
        <begin position="757"/>
        <end position="771"/>
    </location>
</feature>
<reference evidence="3" key="2">
    <citation type="submission" date="2022-01" db="EMBL/GenBank/DDBJ databases">
        <authorList>
            <person name="Yamashiro T."/>
            <person name="Shiraishi A."/>
            <person name="Satake H."/>
            <person name="Nakayama K."/>
        </authorList>
    </citation>
    <scope>NUCLEOTIDE SEQUENCE</scope>
</reference>
<name>A0ABQ5D8S2_9ASTR</name>
<gene>
    <name evidence="3" type="ORF">Tco_0925733</name>
</gene>
<comment type="caution">
    <text evidence="3">The sequence shown here is derived from an EMBL/GenBank/DDBJ whole genome shotgun (WGS) entry which is preliminary data.</text>
</comment>
<evidence type="ECO:0000313" key="3">
    <source>
        <dbReference type="EMBL" id="GJT35314.1"/>
    </source>
</evidence>
<keyword evidence="4" id="KW-1185">Reference proteome</keyword>
<evidence type="ECO:0008006" key="5">
    <source>
        <dbReference type="Google" id="ProtNLM"/>
    </source>
</evidence>
<evidence type="ECO:0000256" key="2">
    <source>
        <dbReference type="SAM" id="MobiDB-lite"/>
    </source>
</evidence>
<feature type="region of interest" description="Disordered" evidence="2">
    <location>
        <begin position="752"/>
        <end position="772"/>
    </location>
</feature>
<accession>A0ABQ5D8S2</accession>
<evidence type="ECO:0000313" key="4">
    <source>
        <dbReference type="Proteomes" id="UP001151760"/>
    </source>
</evidence>
<evidence type="ECO:0000256" key="1">
    <source>
        <dbReference type="SAM" id="Coils"/>
    </source>
</evidence>
<dbReference type="Proteomes" id="UP001151760">
    <property type="component" value="Unassembled WGS sequence"/>
</dbReference>
<reference evidence="3" key="1">
    <citation type="journal article" date="2022" name="Int. J. Mol. Sci.">
        <title>Draft Genome of Tanacetum Coccineum: Genomic Comparison of Closely Related Tanacetum-Family Plants.</title>
        <authorList>
            <person name="Yamashiro T."/>
            <person name="Shiraishi A."/>
            <person name="Nakayama K."/>
            <person name="Satake H."/>
        </authorList>
    </citation>
    <scope>NUCLEOTIDE SEQUENCE</scope>
</reference>
<feature type="region of interest" description="Disordered" evidence="2">
    <location>
        <begin position="31"/>
        <end position="111"/>
    </location>
</feature>
<feature type="compositionally biased region" description="Low complexity" evidence="2">
    <location>
        <begin position="81"/>
        <end position="93"/>
    </location>
</feature>
<protein>
    <recommendedName>
        <fullName evidence="5">Integrase, catalytic region, zinc finger, CCHC-type, peptidase aspartic, catalytic</fullName>
    </recommendedName>
</protein>
<feature type="coiled-coil region" evidence="1">
    <location>
        <begin position="363"/>
        <end position="411"/>
    </location>
</feature>